<keyword evidence="3" id="KW-1185">Reference proteome</keyword>
<protein>
    <submittedName>
        <fullName evidence="2">Uncharacterized protein</fullName>
    </submittedName>
</protein>
<organism evidence="2 3">
    <name type="scientific">Cutaneotrichosporon spelunceum</name>
    <dbReference type="NCBI Taxonomy" id="1672016"/>
    <lineage>
        <taxon>Eukaryota</taxon>
        <taxon>Fungi</taxon>
        <taxon>Dikarya</taxon>
        <taxon>Basidiomycota</taxon>
        <taxon>Agaricomycotina</taxon>
        <taxon>Tremellomycetes</taxon>
        <taxon>Trichosporonales</taxon>
        <taxon>Trichosporonaceae</taxon>
        <taxon>Cutaneotrichosporon</taxon>
    </lineage>
</organism>
<feature type="region of interest" description="Disordered" evidence="1">
    <location>
        <begin position="46"/>
        <end position="129"/>
    </location>
</feature>
<evidence type="ECO:0000313" key="2">
    <source>
        <dbReference type="EMBL" id="GMK60043.1"/>
    </source>
</evidence>
<reference evidence="2" key="2">
    <citation type="submission" date="2023-06" db="EMBL/GenBank/DDBJ databases">
        <authorList>
            <person name="Kobayashi Y."/>
            <person name="Kayamori A."/>
            <person name="Aoki K."/>
            <person name="Shiwa Y."/>
            <person name="Fujita N."/>
            <person name="Sugita T."/>
            <person name="Iwasaki W."/>
            <person name="Tanaka N."/>
            <person name="Takashima M."/>
        </authorList>
    </citation>
    <scope>NUCLEOTIDE SEQUENCE</scope>
    <source>
        <strain evidence="2">HIS016</strain>
    </source>
</reference>
<evidence type="ECO:0000256" key="1">
    <source>
        <dbReference type="SAM" id="MobiDB-lite"/>
    </source>
</evidence>
<gene>
    <name evidence="2" type="ORF">CspeluHIS016_0902600</name>
</gene>
<comment type="caution">
    <text evidence="2">The sequence shown here is derived from an EMBL/GenBank/DDBJ whole genome shotgun (WGS) entry which is preliminary data.</text>
</comment>
<dbReference type="EMBL" id="BTCM01000009">
    <property type="protein sequence ID" value="GMK60043.1"/>
    <property type="molecule type" value="Genomic_DNA"/>
</dbReference>
<name>A0AAD3U012_9TREE</name>
<evidence type="ECO:0000313" key="3">
    <source>
        <dbReference type="Proteomes" id="UP001222932"/>
    </source>
</evidence>
<dbReference type="Proteomes" id="UP001222932">
    <property type="component" value="Unassembled WGS sequence"/>
</dbReference>
<dbReference type="AlphaFoldDB" id="A0AAD3U012"/>
<reference evidence="2" key="1">
    <citation type="journal article" date="2023" name="BMC Genomics">
        <title>Chromosome-level genome assemblies of Cutaneotrichosporon spp. (Trichosporonales, Basidiomycota) reveal imbalanced evolution between nucleotide sequences and chromosome synteny.</title>
        <authorList>
            <person name="Kobayashi Y."/>
            <person name="Kayamori A."/>
            <person name="Aoki K."/>
            <person name="Shiwa Y."/>
            <person name="Matsutani M."/>
            <person name="Fujita N."/>
            <person name="Sugita T."/>
            <person name="Iwasaki W."/>
            <person name="Tanaka N."/>
            <person name="Takashima M."/>
        </authorList>
    </citation>
    <scope>NUCLEOTIDE SEQUENCE</scope>
    <source>
        <strain evidence="2">HIS016</strain>
    </source>
</reference>
<feature type="compositionally biased region" description="Low complexity" evidence="1">
    <location>
        <begin position="1"/>
        <end position="19"/>
    </location>
</feature>
<sequence>MSFPAQARQPARPARSSFRMPGRAAPSPPVGVEPASAHIQHIPLQMDPLPNPPLQRHPTVPARAPTKGHVTRTSLSTTGPIYTPHHSSPHHSSLLSSQLSAQEISQLVTQQHSRQRSAQPRSVHPPRHRSLSIQSYHALMPEHAAVADLAVPEEVETDLPYGRGSSELAVLVDHTGRRCSVIAITPSVGCKAKCHYDPFVRRRTLIHPASIPEIDSDPMLSRSSGGGASGVFLRSGGSHRTAIDDGVVRSMSRARIGQLV</sequence>
<proteinExistence type="predicted"/>
<feature type="compositionally biased region" description="Polar residues" evidence="1">
    <location>
        <begin position="71"/>
        <end position="80"/>
    </location>
</feature>
<accession>A0AAD3U012</accession>
<feature type="region of interest" description="Disordered" evidence="1">
    <location>
        <begin position="1"/>
        <end position="34"/>
    </location>
</feature>
<feature type="compositionally biased region" description="Low complexity" evidence="1">
    <location>
        <begin position="90"/>
        <end position="107"/>
    </location>
</feature>
<feature type="compositionally biased region" description="Polar residues" evidence="1">
    <location>
        <begin position="108"/>
        <end position="120"/>
    </location>
</feature>